<dbReference type="Proteomes" id="UP000666915">
    <property type="component" value="Unassembled WGS sequence"/>
</dbReference>
<evidence type="ECO:0000256" key="4">
    <source>
        <dbReference type="ARBA" id="ARBA00022475"/>
    </source>
</evidence>
<keyword evidence="11 13" id="KW-1133">Transmembrane helix</keyword>
<evidence type="ECO:0000256" key="6">
    <source>
        <dbReference type="ARBA" id="ARBA00022679"/>
    </source>
</evidence>
<evidence type="ECO:0000259" key="15">
    <source>
        <dbReference type="PROSITE" id="PS50885"/>
    </source>
</evidence>
<dbReference type="PROSITE" id="PS50885">
    <property type="entry name" value="HAMP"/>
    <property type="match status" value="1"/>
</dbReference>
<dbReference type="Pfam" id="PF00512">
    <property type="entry name" value="HisKA"/>
    <property type="match status" value="1"/>
</dbReference>
<dbReference type="CDD" id="cd06225">
    <property type="entry name" value="HAMP"/>
    <property type="match status" value="1"/>
</dbReference>
<comment type="subcellular location">
    <subcellularLocation>
        <location evidence="2">Cell membrane</location>
        <topology evidence="2">Multi-pass membrane protein</topology>
    </subcellularLocation>
</comment>
<dbReference type="InterPro" id="IPR036890">
    <property type="entry name" value="HATPase_C_sf"/>
</dbReference>
<dbReference type="Pfam" id="PF02518">
    <property type="entry name" value="HATPase_c"/>
    <property type="match status" value="1"/>
</dbReference>
<dbReference type="SMART" id="SM00387">
    <property type="entry name" value="HATPase_c"/>
    <property type="match status" value="1"/>
</dbReference>
<evidence type="ECO:0000256" key="3">
    <source>
        <dbReference type="ARBA" id="ARBA00012438"/>
    </source>
</evidence>
<evidence type="ECO:0000256" key="11">
    <source>
        <dbReference type="ARBA" id="ARBA00022989"/>
    </source>
</evidence>
<evidence type="ECO:0000313" key="16">
    <source>
        <dbReference type="EMBL" id="MBO2437323.1"/>
    </source>
</evidence>
<keyword evidence="17" id="KW-1185">Reference proteome</keyword>
<keyword evidence="4" id="KW-1003">Cell membrane</keyword>
<dbReference type="PANTHER" id="PTHR44936:SF9">
    <property type="entry name" value="SENSOR PROTEIN CREC"/>
    <property type="match status" value="1"/>
</dbReference>
<keyword evidence="12" id="KW-0902">Two-component regulatory system</keyword>
<organism evidence="16 17">
    <name type="scientific">Actinomadura nitritigenes</name>
    <dbReference type="NCBI Taxonomy" id="134602"/>
    <lineage>
        <taxon>Bacteria</taxon>
        <taxon>Bacillati</taxon>
        <taxon>Actinomycetota</taxon>
        <taxon>Actinomycetes</taxon>
        <taxon>Streptosporangiales</taxon>
        <taxon>Thermomonosporaceae</taxon>
        <taxon>Actinomadura</taxon>
    </lineage>
</organism>
<feature type="domain" description="HAMP" evidence="15">
    <location>
        <begin position="166"/>
        <end position="218"/>
    </location>
</feature>
<sequence length="433" mass="45634">MRRHITLLVASTVVLVLVAFLVPLSLLVRDVARTRTLAAANVRAQALAPVVAAGDRGTVEVALQQTASSGYPMTVLWPDGRFSGAPADRDAGVRLAERGRSLTVDTPGGREILVAVLGGRGGTAVIRAFVTDRQMFAGVGRAWAILAGLAAGLLAVSVLVADRLARSLVRRITKLAALAKGISTGDLEARIEPGGPPEIRDVTVGLNELAGQIDALLSREREQAADLSHRLRTPLTVLRLEAETLRDPAEAGRIGEQVDVLERTVTELINATRRPVRTEAPCTDATAVVAERVRFWSVLADEQDRRMDMRIPSGPLLVRVRAEDLSACLDALLGNVFAHTPEGGAMGVALEARSGAVYLTVDDAGPGFGGRHLLRRGVSTASSTGLGLDIVRRTAETSHGSLQLGESPAGGARVMVRFGVPPRDGTSRALADS</sequence>
<dbReference type="InterPro" id="IPR036097">
    <property type="entry name" value="HisK_dim/P_sf"/>
</dbReference>
<keyword evidence="9 16" id="KW-0418">Kinase</keyword>
<evidence type="ECO:0000313" key="17">
    <source>
        <dbReference type="Proteomes" id="UP000666915"/>
    </source>
</evidence>
<reference evidence="16 17" key="1">
    <citation type="submission" date="2021-03" db="EMBL/GenBank/DDBJ databases">
        <authorList>
            <person name="Kanchanasin P."/>
            <person name="Saeng-In P."/>
            <person name="Phongsopitanun W."/>
            <person name="Yuki M."/>
            <person name="Kudo T."/>
            <person name="Ohkuma M."/>
            <person name="Tanasupawat S."/>
        </authorList>
    </citation>
    <scope>NUCLEOTIDE SEQUENCE [LARGE SCALE GENOMIC DNA]</scope>
    <source>
        <strain evidence="16 17">L46</strain>
    </source>
</reference>
<dbReference type="SUPFAM" id="SSF47384">
    <property type="entry name" value="Homodimeric domain of signal transducing histidine kinase"/>
    <property type="match status" value="1"/>
</dbReference>
<dbReference type="GO" id="GO:0016301">
    <property type="term" value="F:kinase activity"/>
    <property type="evidence" value="ECO:0007669"/>
    <property type="project" value="UniProtKB-KW"/>
</dbReference>
<evidence type="ECO:0000256" key="8">
    <source>
        <dbReference type="ARBA" id="ARBA00022741"/>
    </source>
</evidence>
<evidence type="ECO:0000256" key="5">
    <source>
        <dbReference type="ARBA" id="ARBA00022553"/>
    </source>
</evidence>
<evidence type="ECO:0000256" key="10">
    <source>
        <dbReference type="ARBA" id="ARBA00022840"/>
    </source>
</evidence>
<keyword evidence="10" id="KW-0067">ATP-binding</keyword>
<dbReference type="InterPro" id="IPR050980">
    <property type="entry name" value="2C_sensor_his_kinase"/>
</dbReference>
<name>A0ABS3QTL6_9ACTN</name>
<feature type="transmembrane region" description="Helical" evidence="13">
    <location>
        <begin position="142"/>
        <end position="161"/>
    </location>
</feature>
<evidence type="ECO:0000259" key="14">
    <source>
        <dbReference type="PROSITE" id="PS50109"/>
    </source>
</evidence>
<dbReference type="EMBL" id="JAGEOK010000004">
    <property type="protein sequence ID" value="MBO2437323.1"/>
    <property type="molecule type" value="Genomic_DNA"/>
</dbReference>
<dbReference type="Pfam" id="PF00672">
    <property type="entry name" value="HAMP"/>
    <property type="match status" value="1"/>
</dbReference>
<feature type="transmembrane region" description="Helical" evidence="13">
    <location>
        <begin position="7"/>
        <end position="28"/>
    </location>
</feature>
<dbReference type="PROSITE" id="PS50109">
    <property type="entry name" value="HIS_KIN"/>
    <property type="match status" value="1"/>
</dbReference>
<keyword evidence="8" id="KW-0547">Nucleotide-binding</keyword>
<evidence type="ECO:0000256" key="13">
    <source>
        <dbReference type="SAM" id="Phobius"/>
    </source>
</evidence>
<evidence type="ECO:0000256" key="12">
    <source>
        <dbReference type="ARBA" id="ARBA00023012"/>
    </source>
</evidence>
<dbReference type="InterPro" id="IPR003660">
    <property type="entry name" value="HAMP_dom"/>
</dbReference>
<keyword evidence="13" id="KW-0472">Membrane</keyword>
<feature type="domain" description="Histidine kinase" evidence="14">
    <location>
        <begin position="226"/>
        <end position="422"/>
    </location>
</feature>
<protein>
    <recommendedName>
        <fullName evidence="3">histidine kinase</fullName>
        <ecNumber evidence="3">2.7.13.3</ecNumber>
    </recommendedName>
</protein>
<evidence type="ECO:0000256" key="2">
    <source>
        <dbReference type="ARBA" id="ARBA00004651"/>
    </source>
</evidence>
<dbReference type="SMART" id="SM00304">
    <property type="entry name" value="HAMP"/>
    <property type="match status" value="1"/>
</dbReference>
<accession>A0ABS3QTL6</accession>
<dbReference type="InterPro" id="IPR003594">
    <property type="entry name" value="HATPase_dom"/>
</dbReference>
<dbReference type="RefSeq" id="WP_208265661.1">
    <property type="nucleotide sequence ID" value="NZ_BAAAGM010000045.1"/>
</dbReference>
<dbReference type="Gene3D" id="1.10.287.130">
    <property type="match status" value="1"/>
</dbReference>
<dbReference type="SMART" id="SM00388">
    <property type="entry name" value="HisKA"/>
    <property type="match status" value="1"/>
</dbReference>
<dbReference type="EC" id="2.7.13.3" evidence="3"/>
<dbReference type="InterPro" id="IPR005467">
    <property type="entry name" value="His_kinase_dom"/>
</dbReference>
<dbReference type="PANTHER" id="PTHR44936">
    <property type="entry name" value="SENSOR PROTEIN CREC"/>
    <property type="match status" value="1"/>
</dbReference>
<evidence type="ECO:0000256" key="1">
    <source>
        <dbReference type="ARBA" id="ARBA00000085"/>
    </source>
</evidence>
<comment type="catalytic activity">
    <reaction evidence="1">
        <text>ATP + protein L-histidine = ADP + protein N-phospho-L-histidine.</text>
        <dbReference type="EC" id="2.7.13.3"/>
    </reaction>
</comment>
<keyword evidence="7 13" id="KW-0812">Transmembrane</keyword>
<dbReference type="InterPro" id="IPR003661">
    <property type="entry name" value="HisK_dim/P_dom"/>
</dbReference>
<keyword evidence="6" id="KW-0808">Transferase</keyword>
<dbReference type="SUPFAM" id="SSF55874">
    <property type="entry name" value="ATPase domain of HSP90 chaperone/DNA topoisomerase II/histidine kinase"/>
    <property type="match status" value="1"/>
</dbReference>
<dbReference type="CDD" id="cd00082">
    <property type="entry name" value="HisKA"/>
    <property type="match status" value="1"/>
</dbReference>
<proteinExistence type="predicted"/>
<evidence type="ECO:0000256" key="7">
    <source>
        <dbReference type="ARBA" id="ARBA00022692"/>
    </source>
</evidence>
<dbReference type="Gene3D" id="3.30.565.10">
    <property type="entry name" value="Histidine kinase-like ATPase, C-terminal domain"/>
    <property type="match status" value="1"/>
</dbReference>
<gene>
    <name evidence="16" type="ORF">J4557_07300</name>
</gene>
<evidence type="ECO:0000256" key="9">
    <source>
        <dbReference type="ARBA" id="ARBA00022777"/>
    </source>
</evidence>
<comment type="caution">
    <text evidence="16">The sequence shown here is derived from an EMBL/GenBank/DDBJ whole genome shotgun (WGS) entry which is preliminary data.</text>
</comment>
<keyword evidence="5" id="KW-0597">Phosphoprotein</keyword>